<dbReference type="Gene3D" id="4.10.280.110">
    <property type="entry name" value="Pre-mRNA processing factor 4 domain"/>
    <property type="match status" value="1"/>
</dbReference>
<gene>
    <name evidence="4" type="ORF">OSB1V03_LOCUS5789</name>
</gene>
<dbReference type="Proteomes" id="UP000759131">
    <property type="component" value="Unassembled WGS sequence"/>
</dbReference>
<dbReference type="InterPro" id="IPR036915">
    <property type="entry name" value="Cyclin-like_sf"/>
</dbReference>
<dbReference type="EMBL" id="CAJPIZ010002999">
    <property type="protein sequence ID" value="CAG2105784.1"/>
    <property type="molecule type" value="Genomic_DNA"/>
</dbReference>
<feature type="domain" description="Cyclin-like" evidence="2">
    <location>
        <begin position="557"/>
        <end position="642"/>
    </location>
</feature>
<evidence type="ECO:0000313" key="4">
    <source>
        <dbReference type="EMBL" id="CAD7625354.1"/>
    </source>
</evidence>
<dbReference type="GO" id="GO:0071021">
    <property type="term" value="C:U2-type post-spliceosomal complex"/>
    <property type="evidence" value="ECO:0007669"/>
    <property type="project" value="TreeGrafter"/>
</dbReference>
<evidence type="ECO:0000259" key="2">
    <source>
        <dbReference type="SMART" id="SM00385"/>
    </source>
</evidence>
<dbReference type="SMART" id="SM00500">
    <property type="entry name" value="SFM"/>
    <property type="match status" value="1"/>
</dbReference>
<dbReference type="SUPFAM" id="SSF158230">
    <property type="entry name" value="PRP4-like"/>
    <property type="match status" value="1"/>
</dbReference>
<evidence type="ECO:0000259" key="3">
    <source>
        <dbReference type="SMART" id="SM00500"/>
    </source>
</evidence>
<feature type="domain" description="Pre-mRNA processing factor 4 (PRP4)-like" evidence="3">
    <location>
        <begin position="92"/>
        <end position="143"/>
    </location>
</feature>
<name>A0A7R9PY73_9ACAR</name>
<organism evidence="4">
    <name type="scientific">Medioppia subpectinata</name>
    <dbReference type="NCBI Taxonomy" id="1979941"/>
    <lineage>
        <taxon>Eukaryota</taxon>
        <taxon>Metazoa</taxon>
        <taxon>Ecdysozoa</taxon>
        <taxon>Arthropoda</taxon>
        <taxon>Chelicerata</taxon>
        <taxon>Arachnida</taxon>
        <taxon>Acari</taxon>
        <taxon>Acariformes</taxon>
        <taxon>Sarcoptiformes</taxon>
        <taxon>Oribatida</taxon>
        <taxon>Brachypylina</taxon>
        <taxon>Oppioidea</taxon>
        <taxon>Oppiidae</taxon>
        <taxon>Medioppia</taxon>
    </lineage>
</organism>
<dbReference type="GO" id="GO:0005682">
    <property type="term" value="C:U5 snRNP"/>
    <property type="evidence" value="ECO:0007669"/>
    <property type="project" value="TreeGrafter"/>
</dbReference>
<feature type="region of interest" description="Disordered" evidence="1">
    <location>
        <begin position="39"/>
        <end position="86"/>
    </location>
</feature>
<dbReference type="GO" id="GO:0000350">
    <property type="term" value="P:generation of catalytic spliceosome for second transesterification step"/>
    <property type="evidence" value="ECO:0007669"/>
    <property type="project" value="TreeGrafter"/>
</dbReference>
<dbReference type="SUPFAM" id="SSF47954">
    <property type="entry name" value="Cyclin-like"/>
    <property type="match status" value="2"/>
</dbReference>
<dbReference type="PANTHER" id="PTHR13007">
    <property type="entry name" value="PRE-MRNA SPLICING FACTOR-RELATED"/>
    <property type="match status" value="1"/>
</dbReference>
<dbReference type="Pfam" id="PF08799">
    <property type="entry name" value="PRP4"/>
    <property type="match status" value="1"/>
</dbReference>
<feature type="compositionally biased region" description="Acidic residues" evidence="1">
    <location>
        <begin position="318"/>
        <end position="327"/>
    </location>
</feature>
<dbReference type="Pfam" id="PF00382">
    <property type="entry name" value="TFIIB"/>
    <property type="match status" value="1"/>
</dbReference>
<protein>
    <submittedName>
        <fullName evidence="4">Uncharacterized protein</fullName>
    </submittedName>
</protein>
<feature type="compositionally biased region" description="Polar residues" evidence="1">
    <location>
        <begin position="453"/>
        <end position="466"/>
    </location>
</feature>
<keyword evidence="5" id="KW-1185">Reference proteome</keyword>
<dbReference type="InterPro" id="IPR014906">
    <property type="entry name" value="PRP4-like"/>
</dbReference>
<sequence>MDVLKAEIARKRKLLESKSLIDSNKKFFKREEMNHKWDEDYHRKQAEKHGHKSAVGSADSTAADGDASAGGGHSAETSGSSGLSAAVEQRILPRKEVVKRLRERNEPIILFAETETEAFLRLRKLELLEPEASDQGFRNDFQTAMESVDAAYLEEIVKVGADKSKKDGANDVKVVEMNTTIEEILQLAQHLGRRRDEGRDCDVIQTFLKFLLELWGKKLNARPEEVKRTAKGLRINCSDQTMDSEDNKDNIIGDEVVDEVSEVVDNDLIENIDHIIADSNENTNNTTTDAVADEDECMDVTTAAETTAADTNGGGDDNAVDGAEDATNDNTNAGDAEASGADGSTVDGSGVDGNAGADGDNDGNDVMDDNACDGGSTGGQMDDNELRAAGLKTSLMLSEDKIQALTDKVETLESELKKVYQHLLQAMEEKKKMEIKCTTLEEQLDRLMGSAAERQQQQSGQKTPPHSSAKKMAMSAKQPNIKNRGGDRFGANQRPYERRLPADFGYGGYGGGGDLSRLYSMPVMAMPVMAGPSRSPYARMGGMGGSGAHMSGITGHDDVNELSLKFHLPPHVDAKAHQLYDRIYDNFESRSVCVQIGVRPSVAAMYLAARMADYKNLSYKKIHEALGFSRTDIQTCCQEVSDVLGLGVQVSYNSTELIQQFGQQLRLPAVIVRVAAHVAKTAMNKRLVSAFDPNIVGVAALFLVSQVSKVKRSLTQLAIVSHVPEDTIINMYRHLRPKASELFPHDFVFSTSLENLPQ</sequence>
<dbReference type="InterPro" id="IPR036285">
    <property type="entry name" value="PRP4-like_sf"/>
</dbReference>
<feature type="region of interest" description="Disordered" evidence="1">
    <location>
        <begin position="305"/>
        <end position="384"/>
    </location>
</feature>
<dbReference type="AlphaFoldDB" id="A0A7R9PY73"/>
<dbReference type="InterPro" id="IPR013150">
    <property type="entry name" value="TFIIB_cyclin"/>
</dbReference>
<dbReference type="InterPro" id="IPR039979">
    <property type="entry name" value="PRPF18"/>
</dbReference>
<evidence type="ECO:0000256" key="1">
    <source>
        <dbReference type="SAM" id="MobiDB-lite"/>
    </source>
</evidence>
<dbReference type="EMBL" id="OC857574">
    <property type="protein sequence ID" value="CAD7625354.1"/>
    <property type="molecule type" value="Genomic_DNA"/>
</dbReference>
<reference evidence="4" key="1">
    <citation type="submission" date="2020-11" db="EMBL/GenBank/DDBJ databases">
        <authorList>
            <person name="Tran Van P."/>
        </authorList>
    </citation>
    <scope>NUCLEOTIDE SEQUENCE</scope>
</reference>
<accession>A0A7R9PY73</accession>
<feature type="compositionally biased region" description="Low complexity" evidence="1">
    <location>
        <begin position="53"/>
        <end position="67"/>
    </location>
</feature>
<dbReference type="InterPro" id="IPR013763">
    <property type="entry name" value="Cyclin-like_dom"/>
</dbReference>
<dbReference type="GO" id="GO:0017025">
    <property type="term" value="F:TBP-class protein binding"/>
    <property type="evidence" value="ECO:0007669"/>
    <property type="project" value="InterPro"/>
</dbReference>
<feature type="region of interest" description="Disordered" evidence="1">
    <location>
        <begin position="449"/>
        <end position="493"/>
    </location>
</feature>
<feature type="domain" description="Cyclin-like" evidence="2">
    <location>
        <begin position="656"/>
        <end position="737"/>
    </location>
</feature>
<dbReference type="CDD" id="cd00043">
    <property type="entry name" value="CYCLIN_SF"/>
    <property type="match status" value="1"/>
</dbReference>
<feature type="compositionally biased region" description="Acidic residues" evidence="1">
    <location>
        <begin position="359"/>
        <end position="371"/>
    </location>
</feature>
<feature type="compositionally biased region" description="Low complexity" evidence="1">
    <location>
        <begin position="333"/>
        <end position="358"/>
    </location>
</feature>
<dbReference type="GO" id="GO:0046540">
    <property type="term" value="C:U4/U6 x U5 tri-snRNP complex"/>
    <property type="evidence" value="ECO:0007669"/>
    <property type="project" value="TreeGrafter"/>
</dbReference>
<dbReference type="Gene3D" id="1.10.472.10">
    <property type="entry name" value="Cyclin-like"/>
    <property type="match status" value="2"/>
</dbReference>
<feature type="compositionally biased region" description="Basic and acidic residues" evidence="1">
    <location>
        <begin position="39"/>
        <end position="48"/>
    </location>
</feature>
<dbReference type="OrthoDB" id="10261918at2759"/>
<evidence type="ECO:0000313" key="5">
    <source>
        <dbReference type="Proteomes" id="UP000759131"/>
    </source>
</evidence>
<feature type="non-terminal residue" evidence="4">
    <location>
        <position position="1"/>
    </location>
</feature>
<dbReference type="SMART" id="SM00385">
    <property type="entry name" value="CYCLIN"/>
    <property type="match status" value="2"/>
</dbReference>
<dbReference type="PANTHER" id="PTHR13007:SF19">
    <property type="entry name" value="PRE-MRNA-SPLICING FACTOR 18"/>
    <property type="match status" value="1"/>
</dbReference>
<proteinExistence type="predicted"/>